<gene>
    <name evidence="7" type="ORF">RxyAA322_17190</name>
</gene>
<dbReference type="InterPro" id="IPR051087">
    <property type="entry name" value="Mitochondrial_ACSM"/>
</dbReference>
<dbReference type="InterPro" id="IPR000873">
    <property type="entry name" value="AMP-dep_synth/lig_dom"/>
</dbReference>
<dbReference type="OrthoDB" id="9803968at2"/>
<dbReference type="CDD" id="cd05972">
    <property type="entry name" value="MACS_like"/>
    <property type="match status" value="1"/>
</dbReference>
<evidence type="ECO:0000313" key="7">
    <source>
        <dbReference type="EMBL" id="BBL79865.1"/>
    </source>
</evidence>
<sequence>MANIGDYEKTCSSFEWQTPERFNFGRDVVDRWAEEGRPAMVWLGVNGEERRLTFADFARLSDRFAAAARELGVRRGDRVMVLTGKIPEWHAILTALLKLGAVAIPCAPQLRAKDLEYRANHSGAVMLISDGTGVEEAEKIRSSAPNLRHFVSVRTGRDGWEPFEDLVEGAPDGFVAEDTASSDNAFMLYTSGTTKNPKGVLHTHGYTHAKRMQAYYWLDLQDGDRLWCTSGTGWAKSIWNVYLGPWSWGTEIFFHEGGFDPAERVRLIQEYGITVLCQAPTEYRLMAKTRELEEADLSGLRHAVSAGEPLNPPVIQRWKELHGITIYDGYGQTENTLLVGNFPGMRVKPGSMGKPSPGCDVRVIDEAGNECPPGEIGDIALRGRIPALFKEYWEAPEETAAVFRGEYYVTGDRAYRDEDGYLWFVGRSDDVILSAGYRIGPFEVESTLIEHPAVVESAVVASPDPDRGSVVKAFVVLGAGYEPSEELVRELQEFCKRQTAPYKYPRRIEFVEELPKTTSGKIRRVELRQREMARSRT</sequence>
<dbReference type="Gene3D" id="3.40.50.12780">
    <property type="entry name" value="N-terminal domain of ligase-like"/>
    <property type="match status" value="1"/>
</dbReference>
<dbReference type="AlphaFoldDB" id="A0A510HKM4"/>
<dbReference type="GO" id="GO:0015645">
    <property type="term" value="F:fatty acid ligase activity"/>
    <property type="evidence" value="ECO:0007669"/>
    <property type="project" value="TreeGrafter"/>
</dbReference>
<dbReference type="InterPro" id="IPR025110">
    <property type="entry name" value="AMP-bd_C"/>
</dbReference>
<dbReference type="Proteomes" id="UP000318065">
    <property type="component" value="Chromosome"/>
</dbReference>
<evidence type="ECO:0000313" key="8">
    <source>
        <dbReference type="Proteomes" id="UP000318065"/>
    </source>
</evidence>
<feature type="domain" description="AMP-dependent synthetase/ligase" evidence="5">
    <location>
        <begin position="35"/>
        <end position="393"/>
    </location>
</feature>
<keyword evidence="3" id="KW-0547">Nucleotide-binding</keyword>
<accession>A0A510HKM4</accession>
<evidence type="ECO:0000259" key="5">
    <source>
        <dbReference type="Pfam" id="PF00501"/>
    </source>
</evidence>
<reference evidence="7" key="1">
    <citation type="journal article" date="2019" name="Microbiol. Resour. Announc.">
        <title>Complete Genome Sequence of Rubrobacter xylanophilus Strain AA3-22, Isolated from Arima Onsen in Japan.</title>
        <authorList>
            <person name="Tomariguchi N."/>
            <person name="Miyazaki K."/>
        </authorList>
    </citation>
    <scope>NUCLEOTIDE SEQUENCE [LARGE SCALE GENOMIC DNA]</scope>
    <source>
        <strain evidence="7">AA3-22</strain>
    </source>
</reference>
<keyword evidence="4" id="KW-0067">ATP-binding</keyword>
<dbReference type="GO" id="GO:0006633">
    <property type="term" value="P:fatty acid biosynthetic process"/>
    <property type="evidence" value="ECO:0007669"/>
    <property type="project" value="TreeGrafter"/>
</dbReference>
<evidence type="ECO:0000256" key="2">
    <source>
        <dbReference type="ARBA" id="ARBA00022598"/>
    </source>
</evidence>
<dbReference type="GO" id="GO:0004321">
    <property type="term" value="F:fatty-acyl-CoA synthase activity"/>
    <property type="evidence" value="ECO:0007669"/>
    <property type="project" value="TreeGrafter"/>
</dbReference>
<dbReference type="GO" id="GO:0006637">
    <property type="term" value="P:acyl-CoA metabolic process"/>
    <property type="evidence" value="ECO:0007669"/>
    <property type="project" value="TreeGrafter"/>
</dbReference>
<feature type="domain" description="AMP-binding enzyme C-terminal" evidence="6">
    <location>
        <begin position="443"/>
        <end position="521"/>
    </location>
</feature>
<dbReference type="Pfam" id="PF13193">
    <property type="entry name" value="AMP-binding_C"/>
    <property type="match status" value="1"/>
</dbReference>
<keyword evidence="2 7" id="KW-0436">Ligase</keyword>
<protein>
    <submittedName>
        <fullName evidence="7">Acyl--CoA ligase</fullName>
    </submittedName>
</protein>
<name>A0A510HKM4_9ACTN</name>
<dbReference type="FunFam" id="3.30.300.30:FF:000005">
    <property type="entry name" value="Acyl-coenzyme A synthetase ACSM5, mitochondrial"/>
    <property type="match status" value="1"/>
</dbReference>
<dbReference type="Gene3D" id="3.30.300.30">
    <property type="match status" value="1"/>
</dbReference>
<proteinExistence type="inferred from homology"/>
<organism evidence="7 8">
    <name type="scientific">Rubrobacter xylanophilus</name>
    <dbReference type="NCBI Taxonomy" id="49319"/>
    <lineage>
        <taxon>Bacteria</taxon>
        <taxon>Bacillati</taxon>
        <taxon>Actinomycetota</taxon>
        <taxon>Rubrobacteria</taxon>
        <taxon>Rubrobacterales</taxon>
        <taxon>Rubrobacteraceae</taxon>
        <taxon>Rubrobacter</taxon>
    </lineage>
</organism>
<dbReference type="InterPro" id="IPR042099">
    <property type="entry name" value="ANL_N_sf"/>
</dbReference>
<keyword evidence="8" id="KW-1185">Reference proteome</keyword>
<dbReference type="InterPro" id="IPR045851">
    <property type="entry name" value="AMP-bd_C_sf"/>
</dbReference>
<evidence type="ECO:0000259" key="6">
    <source>
        <dbReference type="Pfam" id="PF13193"/>
    </source>
</evidence>
<comment type="similarity">
    <text evidence="1">Belongs to the ATP-dependent AMP-binding enzyme family.</text>
</comment>
<evidence type="ECO:0000256" key="1">
    <source>
        <dbReference type="ARBA" id="ARBA00006432"/>
    </source>
</evidence>
<dbReference type="PANTHER" id="PTHR43605">
    <property type="entry name" value="ACYL-COENZYME A SYNTHETASE"/>
    <property type="match status" value="1"/>
</dbReference>
<dbReference type="SUPFAM" id="SSF56801">
    <property type="entry name" value="Acetyl-CoA synthetase-like"/>
    <property type="match status" value="1"/>
</dbReference>
<evidence type="ECO:0000256" key="4">
    <source>
        <dbReference type="ARBA" id="ARBA00022840"/>
    </source>
</evidence>
<dbReference type="RefSeq" id="WP_143527896.1">
    <property type="nucleotide sequence ID" value="NZ_AP019791.1"/>
</dbReference>
<dbReference type="PANTHER" id="PTHR43605:SF10">
    <property type="entry name" value="ACYL-COA SYNTHETASE MEDIUM CHAIN FAMILY MEMBER 3"/>
    <property type="match status" value="1"/>
</dbReference>
<dbReference type="Pfam" id="PF00501">
    <property type="entry name" value="AMP-binding"/>
    <property type="match status" value="1"/>
</dbReference>
<dbReference type="GO" id="GO:0016405">
    <property type="term" value="F:CoA-ligase activity"/>
    <property type="evidence" value="ECO:0007669"/>
    <property type="project" value="UniProtKB-ARBA"/>
</dbReference>
<evidence type="ECO:0000256" key="3">
    <source>
        <dbReference type="ARBA" id="ARBA00022741"/>
    </source>
</evidence>
<dbReference type="EMBL" id="AP019791">
    <property type="protein sequence ID" value="BBL79865.1"/>
    <property type="molecule type" value="Genomic_DNA"/>
</dbReference>
<dbReference type="GO" id="GO:0005524">
    <property type="term" value="F:ATP binding"/>
    <property type="evidence" value="ECO:0007669"/>
    <property type="project" value="UniProtKB-KW"/>
</dbReference>